<gene>
    <name evidence="1" type="ORF">NG895_04185</name>
</gene>
<dbReference type="RefSeq" id="WP_252851195.1">
    <property type="nucleotide sequence ID" value="NZ_JAMXLR010000017.1"/>
</dbReference>
<comment type="caution">
    <text evidence="1">The sequence shown here is derived from an EMBL/GenBank/DDBJ whole genome shotgun (WGS) entry which is preliminary data.</text>
</comment>
<dbReference type="EMBL" id="JAMXLR010000017">
    <property type="protein sequence ID" value="MCO6043095.1"/>
    <property type="molecule type" value="Genomic_DNA"/>
</dbReference>
<name>A0A9X2F6F5_9BACT</name>
<evidence type="ECO:0000313" key="1">
    <source>
        <dbReference type="EMBL" id="MCO6043095.1"/>
    </source>
</evidence>
<evidence type="ECO:0000313" key="2">
    <source>
        <dbReference type="Proteomes" id="UP001155241"/>
    </source>
</evidence>
<sequence length="161" mass="17456">MADTIVTFTSRSLEEILESGGSQEWVLNRKNARKANYLVCARNANGEAGHGPGPEAHKSGFLLGKISGLGPGDTKPGRYIILISEYAEIDEPDLWVFGRNPVHYTTLEELGIDPDAVDWQPVAGKPTRPQKVSANVFDTAKELIAKQLGIGVDAVEITIRT</sequence>
<dbReference type="AlphaFoldDB" id="A0A9X2F6F5"/>
<keyword evidence="2" id="KW-1185">Reference proteome</keyword>
<reference evidence="1" key="1">
    <citation type="submission" date="2022-06" db="EMBL/GenBank/DDBJ databases">
        <title>Aeoliella straminimaris, a novel planctomycete from sediments.</title>
        <authorList>
            <person name="Vitorino I.R."/>
            <person name="Lage O.M."/>
        </authorList>
    </citation>
    <scope>NUCLEOTIDE SEQUENCE</scope>
    <source>
        <strain evidence="1">ICT_H6.2</strain>
    </source>
</reference>
<proteinExistence type="predicted"/>
<protein>
    <submittedName>
        <fullName evidence="1">Uncharacterized protein</fullName>
    </submittedName>
</protein>
<organism evidence="1 2">
    <name type="scientific">Aeoliella straminimaris</name>
    <dbReference type="NCBI Taxonomy" id="2954799"/>
    <lineage>
        <taxon>Bacteria</taxon>
        <taxon>Pseudomonadati</taxon>
        <taxon>Planctomycetota</taxon>
        <taxon>Planctomycetia</taxon>
        <taxon>Pirellulales</taxon>
        <taxon>Lacipirellulaceae</taxon>
        <taxon>Aeoliella</taxon>
    </lineage>
</organism>
<accession>A0A9X2F6F5</accession>
<dbReference type="Proteomes" id="UP001155241">
    <property type="component" value="Unassembled WGS sequence"/>
</dbReference>